<evidence type="ECO:0000259" key="1">
    <source>
        <dbReference type="Pfam" id="PF00534"/>
    </source>
</evidence>
<dbReference type="Pfam" id="PF00534">
    <property type="entry name" value="Glycos_transf_1"/>
    <property type="match status" value="1"/>
</dbReference>
<proteinExistence type="predicted"/>
<reference evidence="2" key="1">
    <citation type="journal article" date="2012" name="Genome Res.">
        <title>Genomic characterization of the Bacillus cereus sensu lato species: Backdrop to the evolution of Bacillus anthracis.</title>
        <authorList>
            <person name="Zwick M.E."/>
            <person name="Joseph S.J."/>
            <person name="Didelot X."/>
            <person name="Chen P.E."/>
            <person name="Bishop-Lilly K.A."/>
            <person name="Stewart A.C."/>
            <person name="Willner K."/>
            <person name="Nolan N."/>
            <person name="Lentz S."/>
            <person name="Thomason M.K."/>
            <person name="Sozhamannan S."/>
            <person name="Mateczun A.J."/>
            <person name="Du L."/>
            <person name="Read T.D."/>
        </authorList>
    </citation>
    <scope>NUCLEOTIDE SEQUENCE [LARGE SCALE GENOMIC DNA]</scope>
    <source>
        <strain evidence="2">AH603</strain>
    </source>
</reference>
<dbReference type="SUPFAM" id="SSF53756">
    <property type="entry name" value="UDP-Glycosyltransferase/glycogen phosphorylase"/>
    <property type="match status" value="1"/>
</dbReference>
<accession>C2Y4C8</accession>
<dbReference type="InterPro" id="IPR001296">
    <property type="entry name" value="Glyco_trans_1"/>
</dbReference>
<comment type="caution">
    <text evidence="2">The sequence shown here is derived from an EMBL/GenBank/DDBJ whole genome shotgun (WGS) entry which is preliminary data.</text>
</comment>
<protein>
    <submittedName>
        <fullName evidence="2">Capsular polysaccharide biosynthesis protein</fullName>
    </submittedName>
</protein>
<organism evidence="2">
    <name type="scientific">Bacillus mycoides</name>
    <dbReference type="NCBI Taxonomy" id="1405"/>
    <lineage>
        <taxon>Bacteria</taxon>
        <taxon>Bacillati</taxon>
        <taxon>Bacillota</taxon>
        <taxon>Bacilli</taxon>
        <taxon>Bacillales</taxon>
        <taxon>Bacillaceae</taxon>
        <taxon>Bacillus</taxon>
        <taxon>Bacillus cereus group</taxon>
    </lineage>
</organism>
<dbReference type="HOGENOM" id="CLU_009583_0_0_9"/>
<dbReference type="CDD" id="cd03811">
    <property type="entry name" value="GT4_GT28_WabH-like"/>
    <property type="match status" value="1"/>
</dbReference>
<sequence length="408" mass="47098">MIDFVRDLMMKKKKILIASFDLAIGGVERSLIGLLNTIDYSKYDIDLMLFKHEGEFFSLLPKEPNLLQELKKYTTFRKSIKQIVQDGHISIGITRLIGKVMGTVHGGYLKSEEPGYFVIQYGWRMSLPFLPRLEEEYDVAISFLWPHYFIGNKVRAKRKIGWIHTDYSNIQLNKGMEYKMWKEIDDIVAVSESCRDTFLSSIPYINKKVQVIENIISPEFIREQSNQDVTHEIPVNLGRIKLVTVGRLSHAKGIDDAIHAFRKLLDQGYDIEWYIVGYGPQESELKILIDKLEIQDKFILLGKKINPYPYIKACDIYVQPSRYEGKAVTVREAQILKKPVLITNFPTAKSQLENGIDGYICPMGVEGIVEGIKKLVDDVEFRTEIVNNVSQRNYGNETEVEKIYRLIE</sequence>
<dbReference type="GO" id="GO:0016757">
    <property type="term" value="F:glycosyltransferase activity"/>
    <property type="evidence" value="ECO:0007669"/>
    <property type="project" value="InterPro"/>
</dbReference>
<evidence type="ECO:0000313" key="2">
    <source>
        <dbReference type="EMBL" id="EEL67237.1"/>
    </source>
</evidence>
<gene>
    <name evidence="2" type="ORF">bcere0026_58500</name>
</gene>
<dbReference type="Proteomes" id="UP000001753">
    <property type="component" value="Chromosome"/>
</dbReference>
<dbReference type="AlphaFoldDB" id="C2Y4C8"/>
<dbReference type="EMBL" id="ACMP01000241">
    <property type="protein sequence ID" value="EEL67237.1"/>
    <property type="molecule type" value="Genomic_DNA"/>
</dbReference>
<name>C2Y4C8_BACMY</name>
<dbReference type="PANTHER" id="PTHR12526">
    <property type="entry name" value="GLYCOSYLTRANSFERASE"/>
    <property type="match status" value="1"/>
</dbReference>
<dbReference type="Gene3D" id="3.40.50.2000">
    <property type="entry name" value="Glycogen Phosphorylase B"/>
    <property type="match status" value="2"/>
</dbReference>
<feature type="domain" description="Glycosyl transferase family 1" evidence="1">
    <location>
        <begin position="235"/>
        <end position="390"/>
    </location>
</feature>